<name>A0A8J9Y8N7_9NEOP</name>
<evidence type="ECO:0008006" key="4">
    <source>
        <dbReference type="Google" id="ProtNLM"/>
    </source>
</evidence>
<accession>A0A8J9Y8N7</accession>
<dbReference type="Proteomes" id="UP000838878">
    <property type="component" value="Chromosome 12"/>
</dbReference>
<feature type="non-terminal residue" evidence="2">
    <location>
        <position position="92"/>
    </location>
</feature>
<reference evidence="2" key="1">
    <citation type="submission" date="2021-12" db="EMBL/GenBank/DDBJ databases">
        <authorList>
            <person name="Martin H S."/>
        </authorList>
    </citation>
    <scope>NUCLEOTIDE SEQUENCE</scope>
</reference>
<keyword evidence="3" id="KW-1185">Reference proteome</keyword>
<protein>
    <recommendedName>
        <fullName evidence="4">Defensin</fullName>
    </recommendedName>
</protein>
<evidence type="ECO:0000313" key="3">
    <source>
        <dbReference type="Proteomes" id="UP000838878"/>
    </source>
</evidence>
<proteinExistence type="predicted"/>
<feature type="chain" id="PRO_5035469910" description="Defensin" evidence="1">
    <location>
        <begin position="22"/>
        <end position="92"/>
    </location>
</feature>
<keyword evidence="1" id="KW-0732">Signal</keyword>
<feature type="signal peptide" evidence="1">
    <location>
        <begin position="1"/>
        <end position="21"/>
    </location>
</feature>
<evidence type="ECO:0000313" key="2">
    <source>
        <dbReference type="EMBL" id="CAH0717405.1"/>
    </source>
</evidence>
<sequence length="92" mass="9962">MMIKTFPLLVALSALLLVAQATPPASETIELPDIIFIDNVDTRPTILSPQEALLGAAQRNRICTPALCAHVCAALGFRWSGCNVNRVCVCRR</sequence>
<evidence type="ECO:0000256" key="1">
    <source>
        <dbReference type="SAM" id="SignalP"/>
    </source>
</evidence>
<gene>
    <name evidence="2" type="ORF">BINO364_LOCUS4016</name>
</gene>
<dbReference type="OrthoDB" id="6897986at2759"/>
<organism evidence="2 3">
    <name type="scientific">Brenthis ino</name>
    <name type="common">lesser marbled fritillary</name>
    <dbReference type="NCBI Taxonomy" id="405034"/>
    <lineage>
        <taxon>Eukaryota</taxon>
        <taxon>Metazoa</taxon>
        <taxon>Ecdysozoa</taxon>
        <taxon>Arthropoda</taxon>
        <taxon>Hexapoda</taxon>
        <taxon>Insecta</taxon>
        <taxon>Pterygota</taxon>
        <taxon>Neoptera</taxon>
        <taxon>Endopterygota</taxon>
        <taxon>Lepidoptera</taxon>
        <taxon>Glossata</taxon>
        <taxon>Ditrysia</taxon>
        <taxon>Papilionoidea</taxon>
        <taxon>Nymphalidae</taxon>
        <taxon>Heliconiinae</taxon>
        <taxon>Argynnini</taxon>
        <taxon>Brenthis</taxon>
    </lineage>
</organism>
<dbReference type="AlphaFoldDB" id="A0A8J9Y8N7"/>
<dbReference type="EMBL" id="OV170232">
    <property type="protein sequence ID" value="CAH0717405.1"/>
    <property type="molecule type" value="Genomic_DNA"/>
</dbReference>